<dbReference type="AlphaFoldDB" id="A0A7C4YES7"/>
<evidence type="ECO:0008006" key="8">
    <source>
        <dbReference type="Google" id="ProtNLM"/>
    </source>
</evidence>
<evidence type="ECO:0000256" key="5">
    <source>
        <dbReference type="ARBA" id="ARBA00023136"/>
    </source>
</evidence>
<keyword evidence="6" id="KW-0012">Acyltransferase</keyword>
<evidence type="ECO:0000256" key="4">
    <source>
        <dbReference type="ARBA" id="ARBA00022679"/>
    </source>
</evidence>
<keyword evidence="5" id="KW-0472">Membrane</keyword>
<organism evidence="7">
    <name type="scientific">candidate division WOR-3 bacterium</name>
    <dbReference type="NCBI Taxonomy" id="2052148"/>
    <lineage>
        <taxon>Bacteria</taxon>
        <taxon>Bacteria division WOR-3</taxon>
    </lineage>
</organism>
<dbReference type="InterPro" id="IPR004960">
    <property type="entry name" value="LipA_acyltrans"/>
</dbReference>
<name>A0A7C4YES7_UNCW3</name>
<evidence type="ECO:0000256" key="1">
    <source>
        <dbReference type="ARBA" id="ARBA00004533"/>
    </source>
</evidence>
<sequence>MFIQTIMLLGTILINFFPEDFMYPLSRFLGLLWYFISKRKYTIRKNVFMITGKNDEKIVKRTFINFIYIYLLLLKLPSLNKSAFISLFPEDIKEKHLKSMENNKGGILVGAHLGGWELAGPLVSALGYKIISVAESKGPGERFFRFYLKYRERFGARIIKLEEKNIVFKISEYLKEGYLIGLISDRDISKTGKIVEFLNGKVSLPYGTSLIARRFKAKVLTGFIFVKEGKLDVVTYPVIDGENLNSEEIFLKIKEYIEDAVRKFPDNWFVFEDIWR</sequence>
<proteinExistence type="predicted"/>
<evidence type="ECO:0000313" key="7">
    <source>
        <dbReference type="EMBL" id="HGW90966.1"/>
    </source>
</evidence>
<evidence type="ECO:0000256" key="6">
    <source>
        <dbReference type="ARBA" id="ARBA00023315"/>
    </source>
</evidence>
<dbReference type="PANTHER" id="PTHR30606:SF10">
    <property type="entry name" value="PHOSPHATIDYLINOSITOL MANNOSIDE ACYLTRANSFERASE"/>
    <property type="match status" value="1"/>
</dbReference>
<accession>A0A7C4YES7</accession>
<dbReference type="GO" id="GO:0009247">
    <property type="term" value="P:glycolipid biosynthetic process"/>
    <property type="evidence" value="ECO:0007669"/>
    <property type="project" value="UniProtKB-ARBA"/>
</dbReference>
<keyword evidence="4" id="KW-0808">Transferase</keyword>
<dbReference type="GO" id="GO:0005886">
    <property type="term" value="C:plasma membrane"/>
    <property type="evidence" value="ECO:0007669"/>
    <property type="project" value="UniProtKB-SubCell"/>
</dbReference>
<gene>
    <name evidence="7" type="ORF">ENV67_00280</name>
</gene>
<dbReference type="PANTHER" id="PTHR30606">
    <property type="entry name" value="LIPID A BIOSYNTHESIS LAUROYL ACYLTRANSFERASE"/>
    <property type="match status" value="1"/>
</dbReference>
<evidence type="ECO:0000256" key="3">
    <source>
        <dbReference type="ARBA" id="ARBA00022519"/>
    </source>
</evidence>
<protein>
    <recommendedName>
        <fullName evidence="8">Lipid A biosynthesis acyltransferase</fullName>
    </recommendedName>
</protein>
<evidence type="ECO:0000256" key="2">
    <source>
        <dbReference type="ARBA" id="ARBA00022475"/>
    </source>
</evidence>
<dbReference type="Pfam" id="PF03279">
    <property type="entry name" value="Lip_A_acyltrans"/>
    <property type="match status" value="1"/>
</dbReference>
<reference evidence="7" key="1">
    <citation type="journal article" date="2020" name="mSystems">
        <title>Genome- and Community-Level Interaction Insights into Carbon Utilization and Element Cycling Functions of Hydrothermarchaeota in Hydrothermal Sediment.</title>
        <authorList>
            <person name="Zhou Z."/>
            <person name="Liu Y."/>
            <person name="Xu W."/>
            <person name="Pan J."/>
            <person name="Luo Z.H."/>
            <person name="Li M."/>
        </authorList>
    </citation>
    <scope>NUCLEOTIDE SEQUENCE [LARGE SCALE GENOMIC DNA]</scope>
    <source>
        <strain evidence="7">SpSt-780</strain>
    </source>
</reference>
<dbReference type="GO" id="GO:0016746">
    <property type="term" value="F:acyltransferase activity"/>
    <property type="evidence" value="ECO:0007669"/>
    <property type="project" value="UniProtKB-KW"/>
</dbReference>
<dbReference type="EMBL" id="DTHG01000005">
    <property type="protein sequence ID" value="HGW90966.1"/>
    <property type="molecule type" value="Genomic_DNA"/>
</dbReference>
<comment type="caution">
    <text evidence="7">The sequence shown here is derived from an EMBL/GenBank/DDBJ whole genome shotgun (WGS) entry which is preliminary data.</text>
</comment>
<dbReference type="CDD" id="cd07984">
    <property type="entry name" value="LPLAT_LABLAT-like"/>
    <property type="match status" value="1"/>
</dbReference>
<keyword evidence="3" id="KW-0997">Cell inner membrane</keyword>
<keyword evidence="2" id="KW-1003">Cell membrane</keyword>
<comment type="subcellular location">
    <subcellularLocation>
        <location evidence="1">Cell inner membrane</location>
    </subcellularLocation>
</comment>